<dbReference type="AlphaFoldDB" id="A0A0R3TR42"/>
<dbReference type="GO" id="GO:0016459">
    <property type="term" value="C:myosin complex"/>
    <property type="evidence" value="ECO:0007669"/>
    <property type="project" value="UniProtKB-KW"/>
</dbReference>
<reference evidence="10" key="1">
    <citation type="submission" date="2017-02" db="UniProtKB">
        <authorList>
            <consortium name="WormBaseParasite"/>
        </authorList>
    </citation>
    <scope>IDENTIFICATION</scope>
</reference>
<dbReference type="PANTHER" id="PTHR13140:SF745">
    <property type="entry name" value="UNCONVENTIONAL MYOSIN-VI"/>
    <property type="match status" value="1"/>
</dbReference>
<feature type="binding site" evidence="6">
    <location>
        <begin position="149"/>
        <end position="156"/>
    </location>
    <ligand>
        <name>ATP</name>
        <dbReference type="ChEBI" id="CHEBI:30616"/>
    </ligand>
</feature>
<dbReference type="OrthoDB" id="10055605at2759"/>
<dbReference type="GO" id="GO:0051015">
    <property type="term" value="F:actin filament binding"/>
    <property type="evidence" value="ECO:0007669"/>
    <property type="project" value="TreeGrafter"/>
</dbReference>
<dbReference type="Gene3D" id="1.20.120.720">
    <property type="entry name" value="Myosin VI head, motor domain, U50 subdomain"/>
    <property type="match status" value="1"/>
</dbReference>
<dbReference type="SMART" id="SM00242">
    <property type="entry name" value="MYSc"/>
    <property type="match status" value="1"/>
</dbReference>
<feature type="domain" description="Myosin motor" evidence="7">
    <location>
        <begin position="55"/>
        <end position="558"/>
    </location>
</feature>
<evidence type="ECO:0000313" key="9">
    <source>
        <dbReference type="Proteomes" id="UP000278807"/>
    </source>
</evidence>
<organism evidence="10">
    <name type="scientific">Rodentolepis nana</name>
    <name type="common">Dwarf tapeworm</name>
    <name type="synonym">Hymenolepis nana</name>
    <dbReference type="NCBI Taxonomy" id="102285"/>
    <lineage>
        <taxon>Eukaryota</taxon>
        <taxon>Metazoa</taxon>
        <taxon>Spiralia</taxon>
        <taxon>Lophotrochozoa</taxon>
        <taxon>Platyhelminthes</taxon>
        <taxon>Cestoda</taxon>
        <taxon>Eucestoda</taxon>
        <taxon>Cyclophyllidea</taxon>
        <taxon>Hymenolepididae</taxon>
        <taxon>Rodentolepis</taxon>
    </lineage>
</organism>
<evidence type="ECO:0000256" key="4">
    <source>
        <dbReference type="ARBA" id="ARBA00023175"/>
    </source>
</evidence>
<keyword evidence="9" id="KW-1185">Reference proteome</keyword>
<dbReference type="Pfam" id="PF00063">
    <property type="entry name" value="Myosin_head"/>
    <property type="match status" value="1"/>
</dbReference>
<dbReference type="Gene3D" id="1.20.58.530">
    <property type="match status" value="1"/>
</dbReference>
<keyword evidence="5 6" id="KW-0009">Actin-binding</keyword>
<evidence type="ECO:0000256" key="1">
    <source>
        <dbReference type="ARBA" id="ARBA00022741"/>
    </source>
</evidence>
<dbReference type="Proteomes" id="UP000278807">
    <property type="component" value="Unassembled WGS sequence"/>
</dbReference>
<proteinExistence type="inferred from homology"/>
<comment type="similarity">
    <text evidence="6">Belongs to the TRAFAC class myosin-kinesin ATPase superfamily. Myosin family.</text>
</comment>
<evidence type="ECO:0000313" key="10">
    <source>
        <dbReference type="WBParaSite" id="HNAJ_0001003501-mRNA-1"/>
    </source>
</evidence>
<dbReference type="PROSITE" id="PS51456">
    <property type="entry name" value="MYOSIN_MOTOR"/>
    <property type="match status" value="1"/>
</dbReference>
<dbReference type="GO" id="GO:0005886">
    <property type="term" value="C:plasma membrane"/>
    <property type="evidence" value="ECO:0007669"/>
    <property type="project" value="TreeGrafter"/>
</dbReference>
<name>A0A0R3TR42_RODNA</name>
<dbReference type="InterPro" id="IPR027417">
    <property type="entry name" value="P-loop_NTPase"/>
</dbReference>
<comment type="caution">
    <text evidence="6">Lacks conserved residue(s) required for the propagation of feature annotation.</text>
</comment>
<reference evidence="8 9" key="2">
    <citation type="submission" date="2018-11" db="EMBL/GenBank/DDBJ databases">
        <authorList>
            <consortium name="Pathogen Informatics"/>
        </authorList>
    </citation>
    <scope>NUCLEOTIDE SEQUENCE [LARGE SCALE GENOMIC DNA]</scope>
</reference>
<evidence type="ECO:0000259" key="7">
    <source>
        <dbReference type="PROSITE" id="PS51456"/>
    </source>
</evidence>
<dbReference type="Gene3D" id="3.40.850.10">
    <property type="entry name" value="Kinesin motor domain"/>
    <property type="match status" value="1"/>
</dbReference>
<sequence>MKGDDVRDIIINIVSAQCRWGGEMCYGEETHLHYIELATYEIPTSQVLLVEPHDHFPDDNCALINLNEATLLENVKQRYMKDKIYTYVANILIAVNPYYDIKGLYSREMIEEYKGKSLGVLPPHPFAIADKAFRDMRMLKESQAIIVSGESGAGKTETTKHVLRYLTEGYGANAGVIEQRIIDSNPLLEAFGNAKTVRNNNSSRFGKFIELAFDKQAAVCGGSLEHYILEKSRVVRQSKNERNFHFFYQLFAGASDSLRQKLGLTTPDDFLYLSRGCTRYFLQPQNRSALSDDRLSRDQREHGPLQDIKMDDLEDFKMSIKVMKDMGLDESTQESIFSILAGILHLGNVVFQESKSAHGGCVVSTQSQSSLNMASKLLGIEAKKMSKALTTRITGTRDLTIALRAEETSNARDGLVKIIYDRLFDLLVTTVNKAIPHSNKQTYIGLLDIAGFEHFEVNSFEQFCINYCNEKLQQFFNERILREEQIVYQKEGLNVSSVAYVDNQDYLIESKKSGILALLDEESRLPNSNSEHFTNEVHRVHNENARLNVISNNNSLNS</sequence>
<dbReference type="PRINTS" id="PR00193">
    <property type="entry name" value="MYOSINHEAVY"/>
</dbReference>
<dbReference type="WBParaSite" id="HNAJ_0001003501-mRNA-1">
    <property type="protein sequence ID" value="HNAJ_0001003501-mRNA-1"/>
    <property type="gene ID" value="HNAJ_0001003501"/>
</dbReference>
<dbReference type="GO" id="GO:0030139">
    <property type="term" value="C:endocytic vesicle"/>
    <property type="evidence" value="ECO:0007669"/>
    <property type="project" value="TreeGrafter"/>
</dbReference>
<keyword evidence="3 6" id="KW-0518">Myosin</keyword>
<dbReference type="GO" id="GO:0030048">
    <property type="term" value="P:actin filament-based movement"/>
    <property type="evidence" value="ECO:0007669"/>
    <property type="project" value="TreeGrafter"/>
</dbReference>
<keyword evidence="1 6" id="KW-0547">Nucleotide-binding</keyword>
<evidence type="ECO:0000256" key="5">
    <source>
        <dbReference type="ARBA" id="ARBA00023203"/>
    </source>
</evidence>
<evidence type="ECO:0000256" key="2">
    <source>
        <dbReference type="ARBA" id="ARBA00022840"/>
    </source>
</evidence>
<gene>
    <name evidence="8" type="ORF">HNAJ_LOCUS10030</name>
</gene>
<protein>
    <submittedName>
        <fullName evidence="10">Myosin motor domain-containing protein</fullName>
    </submittedName>
</protein>
<dbReference type="InterPro" id="IPR001609">
    <property type="entry name" value="Myosin_head_motor_dom-like"/>
</dbReference>
<dbReference type="PANTHER" id="PTHR13140">
    <property type="entry name" value="MYOSIN"/>
    <property type="match status" value="1"/>
</dbReference>
<evidence type="ECO:0000313" key="8">
    <source>
        <dbReference type="EMBL" id="VDO07017.1"/>
    </source>
</evidence>
<dbReference type="SUPFAM" id="SSF52540">
    <property type="entry name" value="P-loop containing nucleoside triphosphate hydrolases"/>
    <property type="match status" value="1"/>
</dbReference>
<dbReference type="GO" id="GO:0007015">
    <property type="term" value="P:actin filament organization"/>
    <property type="evidence" value="ECO:0007669"/>
    <property type="project" value="TreeGrafter"/>
</dbReference>
<dbReference type="GO" id="GO:0005524">
    <property type="term" value="F:ATP binding"/>
    <property type="evidence" value="ECO:0007669"/>
    <property type="project" value="UniProtKB-UniRule"/>
</dbReference>
<keyword evidence="2 6" id="KW-0067">ATP-binding</keyword>
<dbReference type="EMBL" id="UZAE01012853">
    <property type="protein sequence ID" value="VDO07017.1"/>
    <property type="molecule type" value="Genomic_DNA"/>
</dbReference>
<evidence type="ECO:0000256" key="3">
    <source>
        <dbReference type="ARBA" id="ARBA00023123"/>
    </source>
</evidence>
<accession>A0A0R3TR42</accession>
<keyword evidence="4 6" id="KW-0505">Motor protein</keyword>
<evidence type="ECO:0000256" key="6">
    <source>
        <dbReference type="PROSITE-ProRule" id="PRU00782"/>
    </source>
</evidence>
<dbReference type="STRING" id="102285.A0A0R3TR42"/>
<dbReference type="GO" id="GO:0000146">
    <property type="term" value="F:microfilament motor activity"/>
    <property type="evidence" value="ECO:0007669"/>
    <property type="project" value="TreeGrafter"/>
</dbReference>
<dbReference type="InterPro" id="IPR036961">
    <property type="entry name" value="Kinesin_motor_dom_sf"/>
</dbReference>